<evidence type="ECO:0000313" key="3">
    <source>
        <dbReference type="Proteomes" id="UP001519331"/>
    </source>
</evidence>
<comment type="caution">
    <text evidence="2">The sequence shown here is derived from an EMBL/GenBank/DDBJ whole genome shotgun (WGS) entry which is preliminary data.</text>
</comment>
<proteinExistence type="predicted"/>
<keyword evidence="3" id="KW-1185">Reference proteome</keyword>
<evidence type="ECO:0000256" key="1">
    <source>
        <dbReference type="SAM" id="MobiDB-lite"/>
    </source>
</evidence>
<accession>A0ABS4T5Q0</accession>
<sequence length="179" mass="19383">MDARDLTYRAVAENAQRQGYKVSHATVTNYVKGKTRAYTRDSLIAIAAGIGVPAEKLLSAADMQPLGELFELPEEAALLDPHEREAVRSVVNAFLQSKRQRAAPALSDHAGGLEAIRRHMERTGQLDEEVASDDDSTPMYQAAGSAATEDPDDYDLAADDSLHQGDHGQIGPDDIEHTT</sequence>
<dbReference type="Proteomes" id="UP001519331">
    <property type="component" value="Unassembled WGS sequence"/>
</dbReference>
<gene>
    <name evidence="2" type="ORF">JOF45_002694</name>
</gene>
<name>A0ABS4T5Q0_9MICC</name>
<feature type="region of interest" description="Disordered" evidence="1">
    <location>
        <begin position="124"/>
        <end position="179"/>
    </location>
</feature>
<dbReference type="InterPro" id="IPR010982">
    <property type="entry name" value="Lambda_DNA-bd_dom_sf"/>
</dbReference>
<feature type="compositionally biased region" description="Acidic residues" evidence="1">
    <location>
        <begin position="149"/>
        <end position="158"/>
    </location>
</feature>
<reference evidence="2 3" key="1">
    <citation type="submission" date="2021-03" db="EMBL/GenBank/DDBJ databases">
        <title>Sequencing the genomes of 1000 actinobacteria strains.</title>
        <authorList>
            <person name="Klenk H.-P."/>
        </authorList>
    </citation>
    <scope>NUCLEOTIDE SEQUENCE [LARGE SCALE GENOMIC DNA]</scope>
    <source>
        <strain evidence="2 3">DSM 12544</strain>
    </source>
</reference>
<dbReference type="EMBL" id="JAGINX010000002">
    <property type="protein sequence ID" value="MBP2319611.1"/>
    <property type="molecule type" value="Genomic_DNA"/>
</dbReference>
<dbReference type="Gene3D" id="1.10.260.40">
    <property type="entry name" value="lambda repressor-like DNA-binding domains"/>
    <property type="match status" value="1"/>
</dbReference>
<dbReference type="RefSeq" id="WP_210051571.1">
    <property type="nucleotide sequence ID" value="NZ_JAGINX010000002.1"/>
</dbReference>
<organism evidence="2 3">
    <name type="scientific">Nesterenkonia lacusekhoensis</name>
    <dbReference type="NCBI Taxonomy" id="150832"/>
    <lineage>
        <taxon>Bacteria</taxon>
        <taxon>Bacillati</taxon>
        <taxon>Actinomycetota</taxon>
        <taxon>Actinomycetes</taxon>
        <taxon>Micrococcales</taxon>
        <taxon>Micrococcaceae</taxon>
        <taxon>Nesterenkonia</taxon>
    </lineage>
</organism>
<evidence type="ECO:0000313" key="2">
    <source>
        <dbReference type="EMBL" id="MBP2319611.1"/>
    </source>
</evidence>
<protein>
    <submittedName>
        <fullName evidence="2">Transcriptional regulator with XRE-family HTH domain</fullName>
    </submittedName>
</protein>
<feature type="compositionally biased region" description="Acidic residues" evidence="1">
    <location>
        <begin position="126"/>
        <end position="136"/>
    </location>
</feature>